<dbReference type="EMBL" id="BOOK01000081">
    <property type="protein sequence ID" value="GII05822.1"/>
    <property type="molecule type" value="Genomic_DNA"/>
</dbReference>
<evidence type="ECO:0000313" key="1">
    <source>
        <dbReference type="EMBL" id="GII05822.1"/>
    </source>
</evidence>
<evidence type="ECO:0000313" key="2">
    <source>
        <dbReference type="Proteomes" id="UP000634476"/>
    </source>
</evidence>
<sequence>MAASSSRLAHLAVVDVLRAAVGLSAPLRSHAAVQATAAITEANSLRP</sequence>
<gene>
    <name evidence="1" type="ORF">Pta02_78300</name>
</gene>
<organism evidence="1 2">
    <name type="scientific">Planobispora takensis</name>
    <dbReference type="NCBI Taxonomy" id="1367882"/>
    <lineage>
        <taxon>Bacteria</taxon>
        <taxon>Bacillati</taxon>
        <taxon>Actinomycetota</taxon>
        <taxon>Actinomycetes</taxon>
        <taxon>Streptosporangiales</taxon>
        <taxon>Streptosporangiaceae</taxon>
        <taxon>Planobispora</taxon>
    </lineage>
</organism>
<reference evidence="1" key="1">
    <citation type="submission" date="2021-01" db="EMBL/GenBank/DDBJ databases">
        <title>Whole genome shotgun sequence of Planobispora takensis NBRC 109077.</title>
        <authorList>
            <person name="Komaki H."/>
            <person name="Tamura T."/>
        </authorList>
    </citation>
    <scope>NUCLEOTIDE SEQUENCE</scope>
    <source>
        <strain evidence="1">NBRC 109077</strain>
    </source>
</reference>
<dbReference type="Proteomes" id="UP000634476">
    <property type="component" value="Unassembled WGS sequence"/>
</dbReference>
<dbReference type="RefSeq" id="WP_203880023.1">
    <property type="nucleotide sequence ID" value="NZ_BOOK01000081.1"/>
</dbReference>
<dbReference type="AlphaFoldDB" id="A0A8J3T4B4"/>
<comment type="caution">
    <text evidence="1">The sequence shown here is derived from an EMBL/GenBank/DDBJ whole genome shotgun (WGS) entry which is preliminary data.</text>
</comment>
<name>A0A8J3T4B4_9ACTN</name>
<keyword evidence="2" id="KW-1185">Reference proteome</keyword>
<proteinExistence type="predicted"/>
<protein>
    <submittedName>
        <fullName evidence="1">Uncharacterized protein</fullName>
    </submittedName>
</protein>
<accession>A0A8J3T4B4</accession>